<feature type="region of interest" description="Disordered" evidence="1">
    <location>
        <begin position="159"/>
        <end position="199"/>
    </location>
</feature>
<reference evidence="2" key="1">
    <citation type="submission" date="2023-07" db="EMBL/GenBank/DDBJ databases">
        <title>Black Yeasts Isolated from many extreme environments.</title>
        <authorList>
            <person name="Coleine C."/>
            <person name="Stajich J.E."/>
            <person name="Selbmann L."/>
        </authorList>
    </citation>
    <scope>NUCLEOTIDE SEQUENCE</scope>
    <source>
        <strain evidence="2">CCFEE 5485</strain>
    </source>
</reference>
<dbReference type="AlphaFoldDB" id="A0AAE0TPV8"/>
<organism evidence="2 3">
    <name type="scientific">Recurvomyces mirabilis</name>
    <dbReference type="NCBI Taxonomy" id="574656"/>
    <lineage>
        <taxon>Eukaryota</taxon>
        <taxon>Fungi</taxon>
        <taxon>Dikarya</taxon>
        <taxon>Ascomycota</taxon>
        <taxon>Pezizomycotina</taxon>
        <taxon>Dothideomycetes</taxon>
        <taxon>Dothideomycetidae</taxon>
        <taxon>Mycosphaerellales</taxon>
        <taxon>Teratosphaeriaceae</taxon>
        <taxon>Recurvomyces</taxon>
    </lineage>
</organism>
<name>A0AAE0TPV8_9PEZI</name>
<feature type="compositionally biased region" description="Polar residues" evidence="1">
    <location>
        <begin position="172"/>
        <end position="193"/>
    </location>
</feature>
<comment type="caution">
    <text evidence="2">The sequence shown here is derived from an EMBL/GenBank/DDBJ whole genome shotgun (WGS) entry which is preliminary data.</text>
</comment>
<gene>
    <name evidence="2" type="ORF">LTR78_010334</name>
</gene>
<protein>
    <submittedName>
        <fullName evidence="2">Uncharacterized protein</fullName>
    </submittedName>
</protein>
<dbReference type="Proteomes" id="UP001274830">
    <property type="component" value="Unassembled WGS sequence"/>
</dbReference>
<evidence type="ECO:0000256" key="1">
    <source>
        <dbReference type="SAM" id="MobiDB-lite"/>
    </source>
</evidence>
<accession>A0AAE0TPV8</accession>
<proteinExistence type="predicted"/>
<keyword evidence="3" id="KW-1185">Reference proteome</keyword>
<evidence type="ECO:0000313" key="3">
    <source>
        <dbReference type="Proteomes" id="UP001274830"/>
    </source>
</evidence>
<evidence type="ECO:0000313" key="2">
    <source>
        <dbReference type="EMBL" id="KAK3669761.1"/>
    </source>
</evidence>
<dbReference type="EMBL" id="JAUTXT010000072">
    <property type="protein sequence ID" value="KAK3669761.1"/>
    <property type="molecule type" value="Genomic_DNA"/>
</dbReference>
<sequence>MHGEVDRSISVSLCERSKIPIHAGFEKACKFVDAVGRNEWFVDNEHDDDEIGGYDEAKTIRDADTYLREQVNSGVRRAYEANMTALANCVSEDERVDGLSNLSLTMVAQSPFGDDTHADDDLSGHADDIITADSDLGLRQYDSIGEHAASGLANCPAAGNVPGNMHGEQDDNNSTNGGATTAADSGYHSQDQAYGSGDCETRRADISRVARGMFAAGHISLLLGSC</sequence>